<evidence type="ECO:0000256" key="1">
    <source>
        <dbReference type="SAM" id="MobiDB-lite"/>
    </source>
</evidence>
<organism evidence="3 4">
    <name type="scientific">Mycobacterium phage Yuna</name>
    <dbReference type="NCBI Taxonomy" id="2599885"/>
    <lineage>
        <taxon>Viruses</taxon>
        <taxon>Duplodnaviria</taxon>
        <taxon>Heunggongvirae</taxon>
        <taxon>Uroviricota</taxon>
        <taxon>Caudoviricetes</taxon>
        <taxon>Weiservirinae</taxon>
        <taxon>Anayavirus</taxon>
        <taxon>Anayavirus yuna</taxon>
    </lineage>
</organism>
<feature type="transmembrane region" description="Helical" evidence="2">
    <location>
        <begin position="100"/>
        <end position="121"/>
    </location>
</feature>
<feature type="transmembrane region" description="Helical" evidence="2">
    <location>
        <begin position="53"/>
        <end position="80"/>
    </location>
</feature>
<keyword evidence="2" id="KW-0812">Transmembrane</keyword>
<evidence type="ECO:0000256" key="2">
    <source>
        <dbReference type="SAM" id="Phobius"/>
    </source>
</evidence>
<dbReference type="GeneID" id="60325613"/>
<feature type="transmembrane region" description="Helical" evidence="2">
    <location>
        <begin position="177"/>
        <end position="198"/>
    </location>
</feature>
<feature type="region of interest" description="Disordered" evidence="1">
    <location>
        <begin position="261"/>
        <end position="280"/>
    </location>
</feature>
<keyword evidence="2" id="KW-1133">Transmembrane helix</keyword>
<feature type="transmembrane region" description="Helical" evidence="2">
    <location>
        <begin position="210"/>
        <end position="228"/>
    </location>
</feature>
<dbReference type="RefSeq" id="YP_009954126.1">
    <property type="nucleotide sequence ID" value="NC_051629.1"/>
</dbReference>
<keyword evidence="2" id="KW-0472">Membrane</keyword>
<name>A0A5J6TF59_9CAUD</name>
<evidence type="ECO:0000313" key="3">
    <source>
        <dbReference type="EMBL" id="QFG09430.1"/>
    </source>
</evidence>
<protein>
    <submittedName>
        <fullName evidence="3">Membrane protein</fullName>
    </submittedName>
</protein>
<accession>A0A5J6TF59</accession>
<gene>
    <name evidence="3" type="primary">48</name>
    <name evidence="3" type="ORF">PBI_YUNA_48</name>
</gene>
<keyword evidence="4" id="KW-1185">Reference proteome</keyword>
<reference evidence="3 4" key="1">
    <citation type="submission" date="2019-07" db="EMBL/GenBank/DDBJ databases">
        <authorList>
            <person name="Divens A.M."/>
            <person name="Garlena R.A."/>
            <person name="Russell D.A."/>
            <person name="Pope W.H."/>
            <person name="Jacobs-Sera D."/>
            <person name="Hatfull G.F."/>
        </authorList>
    </citation>
    <scope>NUCLEOTIDE SEQUENCE [LARGE SCALE GENOMIC DNA]</scope>
</reference>
<sequence>MTVTMFAAGAAATALLIRKRTWKVPGEQGATAAVLMLGLGTYLISDECPVGRWLYLATGYGYLDTVLGHLLWIGATIALLHQTLYRLAERDERAQILDALVRWPVTLMVPLMLSAMLMSAVMQKHPDVDLGSVNAETGWLVAYRVVWYVTLVYLTCLLIRVLRIVRSTSSGPSRITNLYLAASWLVLAAVAVRMASYWDSLGHLAEVVEWLRCLAVVAVATAAAWSWLGKMWPHRGLLWHTRTSRRSLRLDTIDAHRMRTHAPPPPRCMFDDQPPEAAVS</sequence>
<proteinExistence type="predicted"/>
<dbReference type="Proteomes" id="UP000326803">
    <property type="component" value="Segment"/>
</dbReference>
<feature type="transmembrane region" description="Helical" evidence="2">
    <location>
        <begin position="141"/>
        <end position="165"/>
    </location>
</feature>
<evidence type="ECO:0000313" key="4">
    <source>
        <dbReference type="Proteomes" id="UP000326803"/>
    </source>
</evidence>
<dbReference type="EMBL" id="MN234176">
    <property type="protein sequence ID" value="QFG09430.1"/>
    <property type="molecule type" value="Genomic_DNA"/>
</dbReference>
<dbReference type="KEGG" id="vg:60325613"/>